<reference evidence="1 2" key="1">
    <citation type="submission" date="2018-04" db="EMBL/GenBank/DDBJ databases">
        <title>Bacteria isolated from cave deposits of Manipur.</title>
        <authorList>
            <person name="Sahoo D."/>
            <person name="Sarangthem I."/>
            <person name="Nandeibam J."/>
        </authorList>
    </citation>
    <scope>NUCLEOTIDE SEQUENCE [LARGE SCALE GENOMIC DNA]</scope>
    <source>
        <strain evidence="2">mrc11</strain>
    </source>
</reference>
<comment type="caution">
    <text evidence="1">The sequence shown here is derived from an EMBL/GenBank/DDBJ whole genome shotgun (WGS) entry which is preliminary data.</text>
</comment>
<evidence type="ECO:0000313" key="1">
    <source>
        <dbReference type="EMBL" id="RAM37439.1"/>
    </source>
</evidence>
<dbReference type="EMBL" id="QLNP01000072">
    <property type="protein sequence ID" value="RAM37439.1"/>
    <property type="molecule type" value="Genomic_DNA"/>
</dbReference>
<evidence type="ECO:0000313" key="2">
    <source>
        <dbReference type="Proteomes" id="UP000249166"/>
    </source>
</evidence>
<evidence type="ECO:0008006" key="3">
    <source>
        <dbReference type="Google" id="ProtNLM"/>
    </source>
</evidence>
<protein>
    <recommendedName>
        <fullName evidence="3">Squalene cyclase</fullName>
    </recommendedName>
</protein>
<dbReference type="RefSeq" id="WP_111903799.1">
    <property type="nucleotide sequence ID" value="NZ_QLNP01000072.1"/>
</dbReference>
<accession>A0A328HFN1</accession>
<name>A0A328HFN1_ARTGO</name>
<sequence length="331" mass="36846">MLDWLLDSDPSIRWQVLRDLTDAPAGEVRAERARVATEGWGVRLLALQGGDGQWDGGTFFPVPYDGSEPGQPWTATTYSLLLLRDLGLDPGSEEARAAVRKVREHSRWEEGGQPFFDGEVEPCINGKAVALGAYFGENVDGIVQRLLREQLADGGWNCEAERGSVRSSFATTINVLEGLLEHERATGGTPESIAARKRGEEYLLERVLLRRKSTGELVDPDWLQFSYPTRWFYDALRGLDYFRDASFQDVFLNGTGGLPDNRLAEAVGLLRSKRQPDGTWLLENTHPGRIHFAMEDADGRPSRWNTLRALRVLRWYGGFTPPSADVGASAP</sequence>
<dbReference type="OrthoDB" id="370326at2"/>
<proteinExistence type="predicted"/>
<dbReference type="Proteomes" id="UP000249166">
    <property type="component" value="Unassembled WGS sequence"/>
</dbReference>
<dbReference type="SUPFAM" id="SSF48239">
    <property type="entry name" value="Terpenoid cyclases/Protein prenyltransferases"/>
    <property type="match status" value="1"/>
</dbReference>
<organism evidence="1 2">
    <name type="scientific">Arthrobacter globiformis</name>
    <dbReference type="NCBI Taxonomy" id="1665"/>
    <lineage>
        <taxon>Bacteria</taxon>
        <taxon>Bacillati</taxon>
        <taxon>Actinomycetota</taxon>
        <taxon>Actinomycetes</taxon>
        <taxon>Micrococcales</taxon>
        <taxon>Micrococcaceae</taxon>
        <taxon>Arthrobacter</taxon>
    </lineage>
</organism>
<dbReference type="Gene3D" id="1.50.10.20">
    <property type="match status" value="1"/>
</dbReference>
<dbReference type="AlphaFoldDB" id="A0A328HFN1"/>
<gene>
    <name evidence="1" type="ORF">DBZ45_10235</name>
</gene>
<dbReference type="InterPro" id="IPR008930">
    <property type="entry name" value="Terpenoid_cyclase/PrenylTrfase"/>
</dbReference>